<reference evidence="1" key="1">
    <citation type="submission" date="2021-02" db="EMBL/GenBank/DDBJ databases">
        <authorList>
            <person name="Dougan E. K."/>
            <person name="Rhodes N."/>
            <person name="Thang M."/>
            <person name="Chan C."/>
        </authorList>
    </citation>
    <scope>NUCLEOTIDE SEQUENCE</scope>
</reference>
<organism evidence="1 2">
    <name type="scientific">Symbiodinium pilosum</name>
    <name type="common">Dinoflagellate</name>
    <dbReference type="NCBI Taxonomy" id="2952"/>
    <lineage>
        <taxon>Eukaryota</taxon>
        <taxon>Sar</taxon>
        <taxon>Alveolata</taxon>
        <taxon>Dinophyceae</taxon>
        <taxon>Suessiales</taxon>
        <taxon>Symbiodiniaceae</taxon>
        <taxon>Symbiodinium</taxon>
    </lineage>
</organism>
<dbReference type="AlphaFoldDB" id="A0A812RB83"/>
<proteinExistence type="predicted"/>
<comment type="caution">
    <text evidence="1">The sequence shown here is derived from an EMBL/GenBank/DDBJ whole genome shotgun (WGS) entry which is preliminary data.</text>
</comment>
<protein>
    <submittedName>
        <fullName evidence="1">Uncharacterized protein</fullName>
    </submittedName>
</protein>
<sequence length="207" mass="22062">MQEAGCEVHDAGSLPFDCNAALNNFFRAWSPEKKHWCCTKQGKGCEGKTPPAVDACYGMVWKDVQVNGYWTWVAVHGHGHFSLPYDCHAGLANWHTGWSVGKKGWCCSHQHLGCDGGAGGGHVVVVHQGGGGGGGGGGAFHNHAHPPSAAGHGMMWHWSSAGGGHWVQVGMHSHLPFDCLAGVSNWRAGWSQPKKVWCCQHFGNSCA</sequence>
<dbReference type="EMBL" id="CAJNIZ010019853">
    <property type="protein sequence ID" value="CAE7432423.1"/>
    <property type="molecule type" value="Genomic_DNA"/>
</dbReference>
<accession>A0A812RB83</accession>
<dbReference type="Proteomes" id="UP000649617">
    <property type="component" value="Unassembled WGS sequence"/>
</dbReference>
<gene>
    <name evidence="1" type="ORF">SPIL2461_LOCUS10576</name>
</gene>
<evidence type="ECO:0000313" key="2">
    <source>
        <dbReference type="Proteomes" id="UP000649617"/>
    </source>
</evidence>
<name>A0A812RB83_SYMPI</name>
<evidence type="ECO:0000313" key="1">
    <source>
        <dbReference type="EMBL" id="CAE7432423.1"/>
    </source>
</evidence>
<keyword evidence="2" id="KW-1185">Reference proteome</keyword>
<dbReference type="OrthoDB" id="437036at2759"/>